<dbReference type="Pfam" id="PF00903">
    <property type="entry name" value="Glyoxalase"/>
    <property type="match status" value="1"/>
</dbReference>
<dbReference type="PROSITE" id="PS51819">
    <property type="entry name" value="VOC"/>
    <property type="match status" value="1"/>
</dbReference>
<feature type="domain" description="VOC" evidence="1">
    <location>
        <begin position="1"/>
        <end position="82"/>
    </location>
</feature>
<dbReference type="InterPro" id="IPR004360">
    <property type="entry name" value="Glyas_Fos-R_dOase_dom"/>
</dbReference>
<dbReference type="Gene3D" id="3.10.180.10">
    <property type="entry name" value="2,3-Dihydroxybiphenyl 1,2-Dioxygenase, domain 1"/>
    <property type="match status" value="1"/>
</dbReference>
<accession>A0A916YD41</accession>
<protein>
    <recommendedName>
        <fullName evidence="1">VOC domain-containing protein</fullName>
    </recommendedName>
</protein>
<dbReference type="AlphaFoldDB" id="A0A916YD41"/>
<reference evidence="2 3" key="1">
    <citation type="journal article" date="2014" name="Int. J. Syst. Evol. Microbiol.">
        <title>Complete genome sequence of Corynebacterium casei LMG S-19264T (=DSM 44701T), isolated from a smear-ripened cheese.</title>
        <authorList>
            <consortium name="US DOE Joint Genome Institute (JGI-PGF)"/>
            <person name="Walter F."/>
            <person name="Albersmeier A."/>
            <person name="Kalinowski J."/>
            <person name="Ruckert C."/>
        </authorList>
    </citation>
    <scope>NUCLEOTIDE SEQUENCE [LARGE SCALE GENOMIC DNA]</scope>
    <source>
        <strain evidence="2 3">CGMCC 1.15358</strain>
    </source>
</reference>
<dbReference type="InterPro" id="IPR029068">
    <property type="entry name" value="Glyas_Bleomycin-R_OHBP_Dase"/>
</dbReference>
<dbReference type="InterPro" id="IPR037523">
    <property type="entry name" value="VOC_core"/>
</dbReference>
<dbReference type="SUPFAM" id="SSF54593">
    <property type="entry name" value="Glyoxalase/Bleomycin resistance protein/Dihydroxybiphenyl dioxygenase"/>
    <property type="match status" value="1"/>
</dbReference>
<evidence type="ECO:0000313" key="3">
    <source>
        <dbReference type="Proteomes" id="UP000598997"/>
    </source>
</evidence>
<evidence type="ECO:0000259" key="1">
    <source>
        <dbReference type="PROSITE" id="PS51819"/>
    </source>
</evidence>
<gene>
    <name evidence="2" type="ORF">GCM10010989_13290</name>
</gene>
<sequence length="133" mass="14975">MTFDDEHHRIAIAEAEGLDEFSDTMAGIDHVAFTMDSIFDLAEFYDNAKSKGLRPFWCINHGPTTSLYYKDPNGCRIEFQCDQVNYPGGAAAFFSSPEFARNPLGIEFEPDALFERVRNGEEPDTVLARPDTL</sequence>
<comment type="caution">
    <text evidence="2">The sequence shown here is derived from an EMBL/GenBank/DDBJ whole genome shotgun (WGS) entry which is preliminary data.</text>
</comment>
<dbReference type="Proteomes" id="UP000598997">
    <property type="component" value="Unassembled WGS sequence"/>
</dbReference>
<keyword evidence="3" id="KW-1185">Reference proteome</keyword>
<organism evidence="2 3">
    <name type="scientific">Croceicoccus pelagius</name>
    <dbReference type="NCBI Taxonomy" id="1703341"/>
    <lineage>
        <taxon>Bacteria</taxon>
        <taxon>Pseudomonadati</taxon>
        <taxon>Pseudomonadota</taxon>
        <taxon>Alphaproteobacteria</taxon>
        <taxon>Sphingomonadales</taxon>
        <taxon>Erythrobacteraceae</taxon>
        <taxon>Croceicoccus</taxon>
    </lineage>
</organism>
<name>A0A916YD41_9SPHN</name>
<proteinExistence type="predicted"/>
<dbReference type="EMBL" id="BMIO01000003">
    <property type="protein sequence ID" value="GGD40517.1"/>
    <property type="molecule type" value="Genomic_DNA"/>
</dbReference>
<evidence type="ECO:0000313" key="2">
    <source>
        <dbReference type="EMBL" id="GGD40517.1"/>
    </source>
</evidence>